<feature type="non-terminal residue" evidence="1">
    <location>
        <position position="116"/>
    </location>
</feature>
<dbReference type="EMBL" id="CAJVPV010008877">
    <property type="protein sequence ID" value="CAG8635721.1"/>
    <property type="molecule type" value="Genomic_DNA"/>
</dbReference>
<keyword evidence="2" id="KW-1185">Reference proteome</keyword>
<comment type="caution">
    <text evidence="1">The sequence shown here is derived from an EMBL/GenBank/DDBJ whole genome shotgun (WGS) entry which is preliminary data.</text>
</comment>
<dbReference type="AlphaFoldDB" id="A0A9N9DHY2"/>
<gene>
    <name evidence="1" type="ORF">AMORRO_LOCUS9295</name>
</gene>
<dbReference type="Proteomes" id="UP000789342">
    <property type="component" value="Unassembled WGS sequence"/>
</dbReference>
<organism evidence="1 2">
    <name type="scientific">Acaulospora morrowiae</name>
    <dbReference type="NCBI Taxonomy" id="94023"/>
    <lineage>
        <taxon>Eukaryota</taxon>
        <taxon>Fungi</taxon>
        <taxon>Fungi incertae sedis</taxon>
        <taxon>Mucoromycota</taxon>
        <taxon>Glomeromycotina</taxon>
        <taxon>Glomeromycetes</taxon>
        <taxon>Diversisporales</taxon>
        <taxon>Acaulosporaceae</taxon>
        <taxon>Acaulospora</taxon>
    </lineage>
</organism>
<sequence>ESSEDSSEHGQNDYLQCQILRCQLTVAQAETSRLETELSVAKSKISGLESKLSVAEAKITSLESILSVAESNNYVAHLENNKLRSKFSFIELLLYYHLISRFYFDIVLREFFDQNA</sequence>
<name>A0A9N9DHY2_9GLOM</name>
<reference evidence="1" key="1">
    <citation type="submission" date="2021-06" db="EMBL/GenBank/DDBJ databases">
        <authorList>
            <person name="Kallberg Y."/>
            <person name="Tangrot J."/>
            <person name="Rosling A."/>
        </authorList>
    </citation>
    <scope>NUCLEOTIDE SEQUENCE</scope>
    <source>
        <strain evidence="1">CL551</strain>
    </source>
</reference>
<protein>
    <submittedName>
        <fullName evidence="1">12444_t:CDS:1</fullName>
    </submittedName>
</protein>
<evidence type="ECO:0000313" key="1">
    <source>
        <dbReference type="EMBL" id="CAG8635721.1"/>
    </source>
</evidence>
<dbReference type="Gene3D" id="1.20.5.340">
    <property type="match status" value="1"/>
</dbReference>
<evidence type="ECO:0000313" key="2">
    <source>
        <dbReference type="Proteomes" id="UP000789342"/>
    </source>
</evidence>
<proteinExistence type="predicted"/>
<accession>A0A9N9DHY2</accession>